<accession>A0AAD4SGG5</accession>
<name>A0AAD4SGG5_9MAGN</name>
<dbReference type="AlphaFoldDB" id="A0AAD4SGG5"/>
<organism evidence="2 3">
    <name type="scientific">Papaver atlanticum</name>
    <dbReference type="NCBI Taxonomy" id="357466"/>
    <lineage>
        <taxon>Eukaryota</taxon>
        <taxon>Viridiplantae</taxon>
        <taxon>Streptophyta</taxon>
        <taxon>Embryophyta</taxon>
        <taxon>Tracheophyta</taxon>
        <taxon>Spermatophyta</taxon>
        <taxon>Magnoliopsida</taxon>
        <taxon>Ranunculales</taxon>
        <taxon>Papaveraceae</taxon>
        <taxon>Papaveroideae</taxon>
        <taxon>Papaver</taxon>
    </lineage>
</organism>
<keyword evidence="3" id="KW-1185">Reference proteome</keyword>
<protein>
    <submittedName>
        <fullName evidence="2">Uncharacterized protein</fullName>
    </submittedName>
</protein>
<evidence type="ECO:0000313" key="3">
    <source>
        <dbReference type="Proteomes" id="UP001202328"/>
    </source>
</evidence>
<feature type="non-terminal residue" evidence="2">
    <location>
        <position position="1"/>
    </location>
</feature>
<comment type="caution">
    <text evidence="2">The sequence shown here is derived from an EMBL/GenBank/DDBJ whole genome shotgun (WGS) entry which is preliminary data.</text>
</comment>
<dbReference type="EMBL" id="JAJJMB010011095">
    <property type="protein sequence ID" value="KAI3904454.1"/>
    <property type="molecule type" value="Genomic_DNA"/>
</dbReference>
<gene>
    <name evidence="2" type="ORF">MKW98_014634</name>
</gene>
<feature type="region of interest" description="Disordered" evidence="1">
    <location>
        <begin position="1"/>
        <end position="30"/>
    </location>
</feature>
<sequence length="64" mass="7268">WSPTSCQQKDTEPVGPRVQQDALRNEEEDQMRGYVGSCQGKRYLGNDPNKASDFVGRWCTTCDK</sequence>
<evidence type="ECO:0000313" key="2">
    <source>
        <dbReference type="EMBL" id="KAI3904454.1"/>
    </source>
</evidence>
<dbReference type="Proteomes" id="UP001202328">
    <property type="component" value="Unassembled WGS sequence"/>
</dbReference>
<evidence type="ECO:0000256" key="1">
    <source>
        <dbReference type="SAM" id="MobiDB-lite"/>
    </source>
</evidence>
<proteinExistence type="predicted"/>
<reference evidence="2" key="1">
    <citation type="submission" date="2022-04" db="EMBL/GenBank/DDBJ databases">
        <title>A functionally conserved STORR gene fusion in Papaver species that diverged 16.8 million years ago.</title>
        <authorList>
            <person name="Catania T."/>
        </authorList>
    </citation>
    <scope>NUCLEOTIDE SEQUENCE</scope>
    <source>
        <strain evidence="2">S-188037</strain>
    </source>
</reference>